<proteinExistence type="inferred from homology"/>
<feature type="region of interest" description="Disordered" evidence="14">
    <location>
        <begin position="1"/>
        <end position="31"/>
    </location>
</feature>
<comment type="catalytic activity">
    <reaction evidence="10">
        <text>a 1,2-diacyl-sn-glycero-3-phospho-(1D-myo-inositol)(in) = a 1,2-diacyl-sn-glycero-3-phospho-(1D-myo-inositol)(out)</text>
        <dbReference type="Rhea" id="RHEA:38691"/>
        <dbReference type="ChEBI" id="CHEBI:57880"/>
    </reaction>
    <physiologicalReaction direction="left-to-right" evidence="10">
        <dbReference type="Rhea" id="RHEA:38692"/>
    </physiologicalReaction>
</comment>
<dbReference type="SUPFAM" id="SSF55961">
    <property type="entry name" value="Bet v1-like"/>
    <property type="match status" value="1"/>
</dbReference>
<dbReference type="InterPro" id="IPR001666">
    <property type="entry name" value="PI_transfer"/>
</dbReference>
<dbReference type="GO" id="GO:0008525">
    <property type="term" value="F:phosphatidylcholine transporter activity"/>
    <property type="evidence" value="ECO:0007669"/>
    <property type="project" value="TreeGrafter"/>
</dbReference>
<comment type="catalytic activity">
    <reaction evidence="9">
        <text>a 1,2-diacyl-sn-glycero-3-phosphocholine(in) = a 1,2-diacyl-sn-glycero-3-phosphocholine(out)</text>
        <dbReference type="Rhea" id="RHEA:38571"/>
        <dbReference type="ChEBI" id="CHEBI:57643"/>
    </reaction>
    <physiologicalReaction direction="left-to-right" evidence="9">
        <dbReference type="Rhea" id="RHEA:38572"/>
    </physiologicalReaction>
</comment>
<keyword evidence="8" id="KW-0539">Nucleus</keyword>
<dbReference type="PANTHER" id="PTHR10658">
    <property type="entry name" value="PHOSPHATIDYLINOSITOL TRANSFER PROTEIN"/>
    <property type="match status" value="1"/>
</dbReference>
<keyword evidence="7" id="KW-0446">Lipid-binding</keyword>
<evidence type="ECO:0000256" key="10">
    <source>
        <dbReference type="ARBA" id="ARBA00024146"/>
    </source>
</evidence>
<dbReference type="Pfam" id="PF02121">
    <property type="entry name" value="IP_trans"/>
    <property type="match status" value="1"/>
</dbReference>
<dbReference type="PRINTS" id="PR00391">
    <property type="entry name" value="PITRANSFER"/>
</dbReference>
<evidence type="ECO:0000313" key="16">
    <source>
        <dbReference type="EMBL" id="OBS83608.1"/>
    </source>
</evidence>
<feature type="domain" description="Phosphatidylinositol transfer protein N-terminal" evidence="15">
    <location>
        <begin position="26"/>
        <end position="183"/>
    </location>
</feature>
<keyword evidence="5" id="KW-0007">Acetylation</keyword>
<gene>
    <name evidence="16" type="ORF">A6R68_22409</name>
</gene>
<keyword evidence="3" id="KW-0813">Transport</keyword>
<evidence type="ECO:0000256" key="3">
    <source>
        <dbReference type="ARBA" id="ARBA00022448"/>
    </source>
</evidence>
<reference evidence="16 17" key="1">
    <citation type="submission" date="2016-06" db="EMBL/GenBank/DDBJ databases">
        <title>The Draft Genome Sequence and Annotation of the Desert Woodrat Neotoma lepida.</title>
        <authorList>
            <person name="Campbell M."/>
            <person name="Oakeson K.F."/>
            <person name="Yandell M."/>
            <person name="Halpert J.R."/>
            <person name="Dearing D."/>
        </authorList>
    </citation>
    <scope>NUCLEOTIDE SEQUENCE [LARGE SCALE GENOMIC DNA]</scope>
    <source>
        <strain evidence="16">417</strain>
        <tissue evidence="16">Liver</tissue>
    </source>
</reference>
<feature type="non-terminal residue" evidence="16">
    <location>
        <position position="468"/>
    </location>
</feature>
<accession>A0A1A6HYR2</accession>
<comment type="caution">
    <text evidence="16">The sequence shown here is derived from an EMBL/GenBank/DDBJ whole genome shotgun (WGS) entry which is preliminary data.</text>
</comment>
<dbReference type="InterPro" id="IPR023393">
    <property type="entry name" value="START-like_dom_sf"/>
</dbReference>
<evidence type="ECO:0000256" key="11">
    <source>
        <dbReference type="ARBA" id="ARBA00038104"/>
    </source>
</evidence>
<protein>
    <recommendedName>
        <fullName evidence="12">Phosphatidylinositol transfer protein alpha isoform</fullName>
    </recommendedName>
</protein>
<evidence type="ECO:0000256" key="14">
    <source>
        <dbReference type="SAM" id="MobiDB-lite"/>
    </source>
</evidence>
<evidence type="ECO:0000256" key="8">
    <source>
        <dbReference type="ARBA" id="ARBA00023242"/>
    </source>
</evidence>
<dbReference type="GO" id="GO:0035091">
    <property type="term" value="F:phosphatidylinositol binding"/>
    <property type="evidence" value="ECO:0007669"/>
    <property type="project" value="TreeGrafter"/>
</dbReference>
<evidence type="ECO:0000256" key="12">
    <source>
        <dbReference type="ARBA" id="ARBA00040721"/>
    </source>
</evidence>
<dbReference type="GO" id="GO:0005737">
    <property type="term" value="C:cytoplasm"/>
    <property type="evidence" value="ECO:0007669"/>
    <property type="project" value="UniProtKB-SubCell"/>
</dbReference>
<evidence type="ECO:0000256" key="9">
    <source>
        <dbReference type="ARBA" id="ARBA00023723"/>
    </source>
</evidence>
<keyword evidence="6" id="KW-0445">Lipid transport</keyword>
<evidence type="ECO:0000256" key="2">
    <source>
        <dbReference type="ARBA" id="ARBA00004496"/>
    </source>
</evidence>
<dbReference type="InterPro" id="IPR055261">
    <property type="entry name" value="PI_transfer_N"/>
</dbReference>
<feature type="non-terminal residue" evidence="16">
    <location>
        <position position="1"/>
    </location>
</feature>
<evidence type="ECO:0000313" key="17">
    <source>
        <dbReference type="Proteomes" id="UP000092124"/>
    </source>
</evidence>
<dbReference type="EMBL" id="LZPO01002297">
    <property type="protein sequence ID" value="OBS83608.1"/>
    <property type="molecule type" value="Genomic_DNA"/>
</dbReference>
<keyword evidence="4" id="KW-0963">Cytoplasm</keyword>
<keyword evidence="17" id="KW-1185">Reference proteome</keyword>
<dbReference type="AlphaFoldDB" id="A0A1A6HYR2"/>
<evidence type="ECO:0000259" key="15">
    <source>
        <dbReference type="Pfam" id="PF02121"/>
    </source>
</evidence>
<comment type="subcellular location">
    <subcellularLocation>
        <location evidence="2">Cytoplasm</location>
    </subcellularLocation>
    <subcellularLocation>
        <location evidence="1">Nucleus</location>
    </subcellularLocation>
</comment>
<dbReference type="Gene3D" id="3.30.530.20">
    <property type="match status" value="1"/>
</dbReference>
<dbReference type="OrthoDB" id="18453at2759"/>
<evidence type="ECO:0000256" key="1">
    <source>
        <dbReference type="ARBA" id="ARBA00004123"/>
    </source>
</evidence>
<dbReference type="GO" id="GO:0005634">
    <property type="term" value="C:nucleus"/>
    <property type="evidence" value="ECO:0007669"/>
    <property type="project" value="UniProtKB-SubCell"/>
</dbReference>
<dbReference type="STRING" id="56216.A0A1A6HYR2"/>
<name>A0A1A6HYR2_NEOLE</name>
<dbReference type="PANTHER" id="PTHR10658:SF28">
    <property type="entry name" value="PHOSPHATIDYLINOSITOL TRANSFER PROTEIN ALPHA ISOFORM"/>
    <property type="match status" value="1"/>
</dbReference>
<dbReference type="GO" id="GO:0031210">
    <property type="term" value="F:phosphatidylcholine binding"/>
    <property type="evidence" value="ECO:0007669"/>
    <property type="project" value="TreeGrafter"/>
</dbReference>
<comment type="function">
    <text evidence="13">Catalyzes the transfer of phosphatidylinositol (PI) and phosphatidylcholine (PC) between membranes. Shows a preference for PI and PC containing shorter saturated or monosaturated acyl chains at the sn-1 and sn-2 positions. Preference order for PC is C16:1 &gt; C16:0 &gt; C18:1 &gt; C18:0 &gt; C20:4 and for PI is C16:1 &gt; C16:0 &gt; C18:1 &gt; C18:0 &gt; C20:4 &gt; C20:3.</text>
</comment>
<evidence type="ECO:0000256" key="5">
    <source>
        <dbReference type="ARBA" id="ARBA00022990"/>
    </source>
</evidence>
<dbReference type="GO" id="GO:0008526">
    <property type="term" value="F:phosphatidylinositol transfer activity"/>
    <property type="evidence" value="ECO:0007669"/>
    <property type="project" value="TreeGrafter"/>
</dbReference>
<sequence>RVILPVSVDEQSTHVCSNAGPRRSPEHTRESNEYMKEDFLIKIETWHKPDLGTQENVHKLEPETWKHVEAVYIDIADRSQVLSKDYKAEEDPAKFKSIKTGRGPLGPNWKQELVNQKDCPYMCAYKLVTVKFKWWGLQNKVENFIHKQEKRLFTNFHRQLFCWLDKWVDLTMDDIRRMEEETKRQLDEFCKTVVNRKAQQLHPPEWQAVFGCSLSVLLLQATFNPLLNLSFSALLLPTRSESLCRAYKKPIIPHLENCPVWPADAGQPPEELCLSLLLFPLGMVPVLFEAVTGEEFADQELSASCPMLSSVLDNQKQSDCPCDMRIGCFPVVLLEQGWTDLGPSEWLTLTFIEVLSRPGNVPVTETSSVLVSSPCGVFGNTLGASWLQTKSSNASAQGLPASGLLVERRWGGTGQGVTHRAGLKSRILNLAFQCVNLMKLGKTAFSLGGGVGGGGVRTLKTILPPSKN</sequence>
<evidence type="ECO:0000256" key="4">
    <source>
        <dbReference type="ARBA" id="ARBA00022490"/>
    </source>
</evidence>
<comment type="similarity">
    <text evidence="11">Belongs to the PtdIns transfer protein family. PI transfer class I subfamily.</text>
</comment>
<organism evidence="16 17">
    <name type="scientific">Neotoma lepida</name>
    <name type="common">Desert woodrat</name>
    <dbReference type="NCBI Taxonomy" id="56216"/>
    <lineage>
        <taxon>Eukaryota</taxon>
        <taxon>Metazoa</taxon>
        <taxon>Chordata</taxon>
        <taxon>Craniata</taxon>
        <taxon>Vertebrata</taxon>
        <taxon>Euteleostomi</taxon>
        <taxon>Mammalia</taxon>
        <taxon>Eutheria</taxon>
        <taxon>Euarchontoglires</taxon>
        <taxon>Glires</taxon>
        <taxon>Rodentia</taxon>
        <taxon>Myomorpha</taxon>
        <taxon>Muroidea</taxon>
        <taxon>Cricetidae</taxon>
        <taxon>Neotominae</taxon>
        <taxon>Neotoma</taxon>
    </lineage>
</organism>
<evidence type="ECO:0000256" key="6">
    <source>
        <dbReference type="ARBA" id="ARBA00023055"/>
    </source>
</evidence>
<dbReference type="Proteomes" id="UP000092124">
    <property type="component" value="Unassembled WGS sequence"/>
</dbReference>
<evidence type="ECO:0000256" key="13">
    <source>
        <dbReference type="ARBA" id="ARBA00045333"/>
    </source>
</evidence>
<evidence type="ECO:0000256" key="7">
    <source>
        <dbReference type="ARBA" id="ARBA00023121"/>
    </source>
</evidence>